<dbReference type="AlphaFoldDB" id="A0AB35BV73"/>
<comment type="pathway">
    <text evidence="1">Cofactor biosynthesis; NAD(+) biosynthesis.</text>
</comment>
<dbReference type="Pfam" id="PF02540">
    <property type="entry name" value="NAD_synthase"/>
    <property type="match status" value="1"/>
</dbReference>
<dbReference type="GO" id="GO:0008795">
    <property type="term" value="F:NAD+ synthase activity"/>
    <property type="evidence" value="ECO:0007669"/>
    <property type="project" value="UniProtKB-EC"/>
</dbReference>
<evidence type="ECO:0000256" key="1">
    <source>
        <dbReference type="ARBA" id="ARBA00004790"/>
    </source>
</evidence>
<reference evidence="9" key="1">
    <citation type="submission" date="2021-03" db="EMBL/GenBank/DDBJ databases">
        <title>Identification and antibiotic profiling of Wohlfahrtiimonas chitiniclastica, an underestimated human pathogen.</title>
        <authorList>
            <person name="Kopf A."/>
            <person name="Bunk B."/>
            <person name="Coldewey S."/>
            <person name="Gunzer F."/>
            <person name="Riedel T."/>
            <person name="Schroettner P."/>
        </authorList>
    </citation>
    <scope>NUCLEOTIDE SEQUENCE</scope>
    <source>
        <strain evidence="9">DSM 100917</strain>
    </source>
</reference>
<dbReference type="GO" id="GO:0009435">
    <property type="term" value="P:NAD+ biosynthetic process"/>
    <property type="evidence" value="ECO:0007669"/>
    <property type="project" value="InterPro"/>
</dbReference>
<dbReference type="GO" id="GO:0005737">
    <property type="term" value="C:cytoplasm"/>
    <property type="evidence" value="ECO:0007669"/>
    <property type="project" value="InterPro"/>
</dbReference>
<dbReference type="PANTHER" id="PTHR23090">
    <property type="entry name" value="NH 3 /GLUTAMINE-DEPENDENT NAD + SYNTHETASE"/>
    <property type="match status" value="1"/>
</dbReference>
<dbReference type="NCBIfam" id="TIGR00552">
    <property type="entry name" value="nadE"/>
    <property type="match status" value="1"/>
</dbReference>
<dbReference type="SUPFAM" id="SSF52402">
    <property type="entry name" value="Adenine nucleotide alpha hydrolases-like"/>
    <property type="match status" value="1"/>
</dbReference>
<dbReference type="InterPro" id="IPR022310">
    <property type="entry name" value="NAD/GMP_synthase"/>
</dbReference>
<evidence type="ECO:0000256" key="3">
    <source>
        <dbReference type="ARBA" id="ARBA00022741"/>
    </source>
</evidence>
<proteinExistence type="inferred from homology"/>
<dbReference type="EMBL" id="JAGIBU010000001">
    <property type="protein sequence ID" value="MBS7824110.1"/>
    <property type="molecule type" value="Genomic_DNA"/>
</dbReference>
<dbReference type="InterPro" id="IPR014729">
    <property type="entry name" value="Rossmann-like_a/b/a_fold"/>
</dbReference>
<keyword evidence="3 6" id="KW-0547">Nucleotide-binding</keyword>
<name>A0AB35BV73_9GAMM</name>
<keyword evidence="5 6" id="KW-0520">NAD</keyword>
<dbReference type="Proteomes" id="UP000680020">
    <property type="component" value="Unassembled WGS sequence"/>
</dbReference>
<dbReference type="GO" id="GO:0003952">
    <property type="term" value="F:NAD+ synthase (glutamine-hydrolyzing) activity"/>
    <property type="evidence" value="ECO:0007669"/>
    <property type="project" value="InterPro"/>
</dbReference>
<dbReference type="GO" id="GO:0004359">
    <property type="term" value="F:glutaminase activity"/>
    <property type="evidence" value="ECO:0007669"/>
    <property type="project" value="InterPro"/>
</dbReference>
<feature type="domain" description="NAD/GMP synthase" evidence="8">
    <location>
        <begin position="9"/>
        <end position="242"/>
    </location>
</feature>
<comment type="catalytic activity">
    <reaction evidence="7">
        <text>deamido-NAD(+) + NH4(+) + ATP = AMP + diphosphate + NAD(+) + H(+)</text>
        <dbReference type="Rhea" id="RHEA:21188"/>
        <dbReference type="ChEBI" id="CHEBI:15378"/>
        <dbReference type="ChEBI" id="CHEBI:28938"/>
        <dbReference type="ChEBI" id="CHEBI:30616"/>
        <dbReference type="ChEBI" id="CHEBI:33019"/>
        <dbReference type="ChEBI" id="CHEBI:57540"/>
        <dbReference type="ChEBI" id="CHEBI:58437"/>
        <dbReference type="ChEBI" id="CHEBI:456215"/>
        <dbReference type="EC" id="6.3.1.5"/>
    </reaction>
</comment>
<protein>
    <recommendedName>
        <fullName evidence="7">NH(3)-dependent NAD(+) synthetase</fullName>
        <ecNumber evidence="7">6.3.1.5</ecNumber>
    </recommendedName>
</protein>
<evidence type="ECO:0000256" key="6">
    <source>
        <dbReference type="RuleBase" id="RU003811"/>
    </source>
</evidence>
<keyword evidence="4 6" id="KW-0067">ATP-binding</keyword>
<dbReference type="PANTHER" id="PTHR23090:SF9">
    <property type="entry name" value="GLUTAMINE-DEPENDENT NAD(+) SYNTHETASE"/>
    <property type="match status" value="1"/>
</dbReference>
<gene>
    <name evidence="9" type="primary">nadE</name>
    <name evidence="9" type="ORF">J7561_02685</name>
</gene>
<evidence type="ECO:0000256" key="5">
    <source>
        <dbReference type="ARBA" id="ARBA00023027"/>
    </source>
</evidence>
<comment type="caution">
    <text evidence="9">The sequence shown here is derived from an EMBL/GenBank/DDBJ whole genome shotgun (WGS) entry which is preliminary data.</text>
</comment>
<evidence type="ECO:0000259" key="8">
    <source>
        <dbReference type="Pfam" id="PF02540"/>
    </source>
</evidence>
<dbReference type="Gene3D" id="3.40.50.620">
    <property type="entry name" value="HUPs"/>
    <property type="match status" value="1"/>
</dbReference>
<accession>A0AB35BV73</accession>
<evidence type="ECO:0000256" key="7">
    <source>
        <dbReference type="RuleBase" id="RU003812"/>
    </source>
</evidence>
<dbReference type="InterPro" id="IPR003694">
    <property type="entry name" value="NAD_synthase"/>
</dbReference>
<evidence type="ECO:0000256" key="4">
    <source>
        <dbReference type="ARBA" id="ARBA00022840"/>
    </source>
</evidence>
<sequence length="252" mass="28135">MKDNWTHYVDHLIQWLHDERDARAMTSYVFGLSGGIDSAVVSFLLAKADLNNSLAVMLPCHSHPNDLKDAHIVADASKMPNITVDLSDTHRTLYGAIGASRLQGQTKTETLVIDGNMRARLRMTTLYAIAQANQALVVGTDNQVEWQMGYFTKYGDGGVDIVPLIHLMKDEVFDLARHLGVPSAIIHKAPSGGLWEDQTDEGEIGISYDEMNRALRGEFVSDHVQKVVKHWQSRSVHKRELPHAPKPLSEFQ</sequence>
<evidence type="ECO:0000313" key="10">
    <source>
        <dbReference type="Proteomes" id="UP000680020"/>
    </source>
</evidence>
<comment type="similarity">
    <text evidence="6">Belongs to the NAD synthetase family.</text>
</comment>
<organism evidence="9 10">
    <name type="scientific">Wohlfahrtiimonas chitiniclastica</name>
    <dbReference type="NCBI Taxonomy" id="400946"/>
    <lineage>
        <taxon>Bacteria</taxon>
        <taxon>Pseudomonadati</taxon>
        <taxon>Pseudomonadota</taxon>
        <taxon>Gammaproteobacteria</taxon>
        <taxon>Cardiobacteriales</taxon>
        <taxon>Ignatzschineriaceae</taxon>
        <taxon>Wohlfahrtiimonas</taxon>
    </lineage>
</organism>
<dbReference type="EC" id="6.3.1.5" evidence="7"/>
<dbReference type="GO" id="GO:0005524">
    <property type="term" value="F:ATP binding"/>
    <property type="evidence" value="ECO:0007669"/>
    <property type="project" value="UniProtKB-KW"/>
</dbReference>
<evidence type="ECO:0000313" key="9">
    <source>
        <dbReference type="EMBL" id="MBS7824110.1"/>
    </source>
</evidence>
<evidence type="ECO:0000256" key="2">
    <source>
        <dbReference type="ARBA" id="ARBA00022598"/>
    </source>
</evidence>
<keyword evidence="2 6" id="KW-0436">Ligase</keyword>
<dbReference type="CDD" id="cd00553">
    <property type="entry name" value="NAD_synthase"/>
    <property type="match status" value="1"/>
</dbReference>
<dbReference type="RefSeq" id="WP_213403411.1">
    <property type="nucleotide sequence ID" value="NZ_JAGIBT010000004.1"/>
</dbReference>